<name>A0A923M6I9_9BURK</name>
<dbReference type="RefSeq" id="WP_187081223.1">
    <property type="nucleotide sequence ID" value="NZ_JACORU010000003.1"/>
</dbReference>
<dbReference type="Proteomes" id="UP000596827">
    <property type="component" value="Unassembled WGS sequence"/>
</dbReference>
<gene>
    <name evidence="1" type="ORF">H8R02_09825</name>
</gene>
<keyword evidence="2" id="KW-1185">Reference proteome</keyword>
<sequence>MSAAIEIGGAQFELRDLGRNDRAALIGLHREVFGEGASDGWYVWKYVQGHGLGSGLWHDGRLVAHCGGVPRALWQEGERRTGIQIGDVMVAPQWRGVLTRRGPFFHVSQKFYDGHVGSEHAVAFGFPSERHLRLAVKTQLLWDGGPVHSLSWMTAHAPAPGWAWRWEPLDAGSPAFDSAIASAWSNMQAECGRFVVGERNADYVRWRFFRRPGRHHAAFALRRAWSRAVRGVAILDLAQPTAHWLDWIGRPSDMPLACTCCRAQAHAAGAQYLTAWATPAVAQSLAPSGILHSEVTAWLGIPRRSQLAEADVGRLAWWLMGGDTDFL</sequence>
<comment type="caution">
    <text evidence="1">The sequence shown here is derived from an EMBL/GenBank/DDBJ whole genome shotgun (WGS) entry which is preliminary data.</text>
</comment>
<reference evidence="1" key="1">
    <citation type="submission" date="2020-08" db="EMBL/GenBank/DDBJ databases">
        <title>Ramlibacter sp. GTP1 16S ribosomal RNA gene genome sequencing and assembly.</title>
        <authorList>
            <person name="Kang M."/>
        </authorList>
    </citation>
    <scope>NUCLEOTIDE SEQUENCE</scope>
    <source>
        <strain evidence="1">GTP1</strain>
    </source>
</reference>
<organism evidence="1 2">
    <name type="scientific">Ramlibacter albus</name>
    <dbReference type="NCBI Taxonomy" id="2079448"/>
    <lineage>
        <taxon>Bacteria</taxon>
        <taxon>Pseudomonadati</taxon>
        <taxon>Pseudomonadota</taxon>
        <taxon>Betaproteobacteria</taxon>
        <taxon>Burkholderiales</taxon>
        <taxon>Comamonadaceae</taxon>
        <taxon>Ramlibacter</taxon>
    </lineage>
</organism>
<dbReference type="AlphaFoldDB" id="A0A923M6I9"/>
<dbReference type="InterPro" id="IPR016181">
    <property type="entry name" value="Acyl_CoA_acyltransferase"/>
</dbReference>
<proteinExistence type="predicted"/>
<accession>A0A923M6I9</accession>
<evidence type="ECO:0000313" key="1">
    <source>
        <dbReference type="EMBL" id="MBC5764748.1"/>
    </source>
</evidence>
<dbReference type="Gene3D" id="3.40.630.30">
    <property type="match status" value="1"/>
</dbReference>
<dbReference type="EMBL" id="JACORU010000003">
    <property type="protein sequence ID" value="MBC5764748.1"/>
    <property type="molecule type" value="Genomic_DNA"/>
</dbReference>
<dbReference type="Pfam" id="PF13527">
    <property type="entry name" value="Acetyltransf_9"/>
    <property type="match status" value="1"/>
</dbReference>
<protein>
    <submittedName>
        <fullName evidence="1">GNAT family N-acetyltransferase</fullName>
    </submittedName>
</protein>
<evidence type="ECO:0000313" key="2">
    <source>
        <dbReference type="Proteomes" id="UP000596827"/>
    </source>
</evidence>
<dbReference type="SUPFAM" id="SSF55729">
    <property type="entry name" value="Acyl-CoA N-acyltransferases (Nat)"/>
    <property type="match status" value="1"/>
</dbReference>